<dbReference type="PANTHER" id="PTHR43053:SF6">
    <property type="entry name" value="SITS-BINDING PROTEIN"/>
    <property type="match status" value="1"/>
</dbReference>
<dbReference type="Proteomes" id="UP001558652">
    <property type="component" value="Unassembled WGS sequence"/>
</dbReference>
<organism evidence="6 7">
    <name type="scientific">Ranatra chinensis</name>
    <dbReference type="NCBI Taxonomy" id="642074"/>
    <lineage>
        <taxon>Eukaryota</taxon>
        <taxon>Metazoa</taxon>
        <taxon>Ecdysozoa</taxon>
        <taxon>Arthropoda</taxon>
        <taxon>Hexapoda</taxon>
        <taxon>Insecta</taxon>
        <taxon>Pterygota</taxon>
        <taxon>Neoptera</taxon>
        <taxon>Paraneoptera</taxon>
        <taxon>Hemiptera</taxon>
        <taxon>Heteroptera</taxon>
        <taxon>Panheteroptera</taxon>
        <taxon>Nepomorpha</taxon>
        <taxon>Nepidae</taxon>
        <taxon>Ranatrinae</taxon>
        <taxon>Ranatra</taxon>
    </lineage>
</organism>
<keyword evidence="7" id="KW-1185">Reference proteome</keyword>
<keyword evidence="2" id="KW-0378">Hydrolase</keyword>
<evidence type="ECO:0000256" key="1">
    <source>
        <dbReference type="ARBA" id="ARBA00007806"/>
    </source>
</evidence>
<evidence type="ECO:0000313" key="6">
    <source>
        <dbReference type="EMBL" id="KAL1117500.1"/>
    </source>
</evidence>
<dbReference type="GO" id="GO:0016798">
    <property type="term" value="F:hydrolase activity, acting on glycosyl bonds"/>
    <property type="evidence" value="ECO:0007669"/>
    <property type="project" value="UniProtKB-KW"/>
</dbReference>
<dbReference type="SUPFAM" id="SSF51445">
    <property type="entry name" value="(Trans)glycosidases"/>
    <property type="match status" value="1"/>
</dbReference>
<feature type="domain" description="Glycoside hydrolase family 31 TIM barrel" evidence="4">
    <location>
        <begin position="366"/>
        <end position="516"/>
    </location>
</feature>
<proteinExistence type="inferred from homology"/>
<evidence type="ECO:0000313" key="7">
    <source>
        <dbReference type="Proteomes" id="UP001558652"/>
    </source>
</evidence>
<accession>A0ABD0YQG8</accession>
<reference evidence="6 7" key="1">
    <citation type="submission" date="2024-07" db="EMBL/GenBank/DDBJ databases">
        <title>Chromosome-level genome assembly of the water stick insect Ranatra chinensis (Heteroptera: Nepidae).</title>
        <authorList>
            <person name="Liu X."/>
        </authorList>
    </citation>
    <scope>NUCLEOTIDE SEQUENCE [LARGE SCALE GENOMIC DNA]</scope>
    <source>
        <strain evidence="6">Cailab_2021Rc</strain>
        <tissue evidence="6">Muscle</tissue>
    </source>
</reference>
<dbReference type="Gene3D" id="3.20.20.80">
    <property type="entry name" value="Glycosidases"/>
    <property type="match status" value="1"/>
</dbReference>
<dbReference type="AlphaFoldDB" id="A0ABD0YQG8"/>
<keyword evidence="2" id="KW-0326">Glycosidase</keyword>
<evidence type="ECO:0000259" key="4">
    <source>
        <dbReference type="Pfam" id="PF01055"/>
    </source>
</evidence>
<dbReference type="CDD" id="cd06592">
    <property type="entry name" value="GH31_NET37"/>
    <property type="match status" value="1"/>
</dbReference>
<dbReference type="Gene3D" id="2.60.40.1180">
    <property type="entry name" value="Golgi alpha-mannosidase II"/>
    <property type="match status" value="1"/>
</dbReference>
<dbReference type="PANTHER" id="PTHR43053">
    <property type="entry name" value="GLYCOSIDASE FAMILY 31"/>
    <property type="match status" value="1"/>
</dbReference>
<dbReference type="EMBL" id="JBFDAA010000015">
    <property type="protein sequence ID" value="KAL1117500.1"/>
    <property type="molecule type" value="Genomic_DNA"/>
</dbReference>
<dbReference type="Pfam" id="PF21365">
    <property type="entry name" value="Glyco_hydro_31_3rd"/>
    <property type="match status" value="1"/>
</dbReference>
<comment type="caution">
    <text evidence="6">The sequence shown here is derived from an EMBL/GenBank/DDBJ whole genome shotgun (WGS) entry which is preliminary data.</text>
</comment>
<evidence type="ECO:0000259" key="5">
    <source>
        <dbReference type="Pfam" id="PF21365"/>
    </source>
</evidence>
<name>A0ABD0YQG8_9HEMI</name>
<evidence type="ECO:0000256" key="3">
    <source>
        <dbReference type="SAM" id="Phobius"/>
    </source>
</evidence>
<sequence length="758" mass="86143">MPTVHSTSKIDLDSNREDLLDLPEHSPGNSITSVNSISSLLKEKLMMTFPRALKRRKKPKEYKLRSFVAMLFLLVVFLVGFAHVFYHQQVLQRAYFEKIRFNKEDRIVRLFNSEGVEIALGYLGVDLPVADRVFECLPQDQAAAEGAVCLEWMHMARLYLSYQQKQGFRCYRFTWLSLRHDTLLTDCFKNGDQHGHWYGGGRTLGMAWPVELGRLDMSAFVTGHIGRHRWGSVLKRYFINSRGVAISVDHDTPLYVSINAQEDTHLCLQARHDNFAYATHQGLPKLNYTVCTSSNMKLLHSFLSEKSLWDGLKESDVEVINSLLTEPVWQIAPQDKQHLTEAAVVNYTEDVIALGFLRQGHVLLNEHWQAQVGDLTLDKERFPTLDETIDIIHRRGFKIALTVQPFIGTESTNFAPAVKSGLLINERGGDVRQIPALTRYKSLSSAGMLDITYNKSVAWIQNKLKKLVDKYHVDSFYLDMGTAYDMPHYYKLRRSLINPDHYKTIFTNKIHNRVSVMGVSGAISRPPAPIFVSLPSLPSTWQSLQVIIPTILTYGIVGYPFLMPGPVGGDYLPDVEPTHPPPKNNSSVMELLSVDDLRSSEEFNLANKELYMRWLQLATFLPVIRYSHLPSEYTSDDLVLELAKVLTTLRQKTVNPLLKKYAKEALDSGVPLIRPLWMLDPSDSACHLVVDEFSVGEELIVAPILSQGVSEREVYLPAGVWKDGIDGSLRKGSRWLHSYKVTVDKIAFFVKMPDNTRF</sequence>
<dbReference type="InterPro" id="IPR000322">
    <property type="entry name" value="Glyco_hydro_31_TIM"/>
</dbReference>
<dbReference type="InterPro" id="IPR048395">
    <property type="entry name" value="Glyco_hydro_31_C"/>
</dbReference>
<dbReference type="Pfam" id="PF01055">
    <property type="entry name" value="Glyco_hydro_31_2nd"/>
    <property type="match status" value="1"/>
</dbReference>
<feature type="domain" description="Glycosyl hydrolase family 31 C-terminal" evidence="5">
    <location>
        <begin position="669"/>
        <end position="751"/>
    </location>
</feature>
<dbReference type="SUPFAM" id="SSF51011">
    <property type="entry name" value="Glycosyl hydrolase domain"/>
    <property type="match status" value="1"/>
</dbReference>
<dbReference type="InterPro" id="IPR050985">
    <property type="entry name" value="Alpha-glycosidase_related"/>
</dbReference>
<feature type="transmembrane region" description="Helical" evidence="3">
    <location>
        <begin position="64"/>
        <end position="86"/>
    </location>
</feature>
<protein>
    <submittedName>
        <fullName evidence="6">Uncharacterized protein</fullName>
    </submittedName>
</protein>
<keyword evidence="3" id="KW-1133">Transmembrane helix</keyword>
<dbReference type="InterPro" id="IPR017853">
    <property type="entry name" value="GH"/>
</dbReference>
<evidence type="ECO:0000256" key="2">
    <source>
        <dbReference type="RuleBase" id="RU361185"/>
    </source>
</evidence>
<keyword evidence="3" id="KW-0472">Membrane</keyword>
<gene>
    <name evidence="6" type="ORF">AAG570_003819</name>
</gene>
<dbReference type="InterPro" id="IPR013780">
    <property type="entry name" value="Glyco_hydro_b"/>
</dbReference>
<keyword evidence="3" id="KW-0812">Transmembrane</keyword>
<comment type="similarity">
    <text evidence="1 2">Belongs to the glycosyl hydrolase 31 family.</text>
</comment>